<dbReference type="PANTHER" id="PTHR30203:SF29">
    <property type="entry name" value="PROTEIN CYAE"/>
    <property type="match status" value="1"/>
</dbReference>
<dbReference type="Pfam" id="PF02321">
    <property type="entry name" value="OEP"/>
    <property type="match status" value="2"/>
</dbReference>
<evidence type="ECO:0000313" key="3">
    <source>
        <dbReference type="EMBL" id="MFD0793448.1"/>
    </source>
</evidence>
<evidence type="ECO:0000256" key="1">
    <source>
        <dbReference type="ARBA" id="ARBA00007613"/>
    </source>
</evidence>
<feature type="signal peptide" evidence="2">
    <location>
        <begin position="1"/>
        <end position="21"/>
    </location>
</feature>
<keyword evidence="4" id="KW-1185">Reference proteome</keyword>
<dbReference type="InterPro" id="IPR003423">
    <property type="entry name" value="OMP_efflux"/>
</dbReference>
<reference evidence="4" key="1">
    <citation type="journal article" date="2019" name="Int. J. Syst. Evol. Microbiol.">
        <title>The Global Catalogue of Microorganisms (GCM) 10K type strain sequencing project: providing services to taxonomists for standard genome sequencing and annotation.</title>
        <authorList>
            <consortium name="The Broad Institute Genomics Platform"/>
            <consortium name="The Broad Institute Genome Sequencing Center for Infectious Disease"/>
            <person name="Wu L."/>
            <person name="Ma J."/>
        </authorList>
    </citation>
    <scope>NUCLEOTIDE SEQUENCE [LARGE SCALE GENOMIC DNA]</scope>
    <source>
        <strain evidence="4">CCUG 61484</strain>
    </source>
</reference>
<proteinExistence type="inferred from homology"/>
<evidence type="ECO:0000313" key="4">
    <source>
        <dbReference type="Proteomes" id="UP001597010"/>
    </source>
</evidence>
<organism evidence="3 4">
    <name type="scientific">Mucilaginibacter litoreus</name>
    <dbReference type="NCBI Taxonomy" id="1048221"/>
    <lineage>
        <taxon>Bacteria</taxon>
        <taxon>Pseudomonadati</taxon>
        <taxon>Bacteroidota</taxon>
        <taxon>Sphingobacteriia</taxon>
        <taxon>Sphingobacteriales</taxon>
        <taxon>Sphingobacteriaceae</taxon>
        <taxon>Mucilaginibacter</taxon>
    </lineage>
</organism>
<comment type="caution">
    <text evidence="3">The sequence shown here is derived from an EMBL/GenBank/DDBJ whole genome shotgun (WGS) entry which is preliminary data.</text>
</comment>
<dbReference type="PANTHER" id="PTHR30203">
    <property type="entry name" value="OUTER MEMBRANE CATION EFFLUX PROTEIN"/>
    <property type="match status" value="1"/>
</dbReference>
<dbReference type="InterPro" id="IPR010131">
    <property type="entry name" value="MdtP/NodT-like"/>
</dbReference>
<accession>A0ABW3AR29</accession>
<comment type="similarity">
    <text evidence="1">Belongs to the outer membrane factor (OMF) (TC 1.B.17) family.</text>
</comment>
<evidence type="ECO:0000256" key="2">
    <source>
        <dbReference type="SAM" id="SignalP"/>
    </source>
</evidence>
<dbReference type="Gene3D" id="1.20.1600.10">
    <property type="entry name" value="Outer membrane efflux proteins (OEP)"/>
    <property type="match status" value="1"/>
</dbReference>
<feature type="chain" id="PRO_5047226412" evidence="2">
    <location>
        <begin position="22"/>
        <end position="461"/>
    </location>
</feature>
<gene>
    <name evidence="3" type="ORF">ACFQZX_07445</name>
</gene>
<dbReference type="RefSeq" id="WP_377113233.1">
    <property type="nucleotide sequence ID" value="NZ_JBHTHZ010000003.1"/>
</dbReference>
<dbReference type="EMBL" id="JBHTHZ010000003">
    <property type="protein sequence ID" value="MFD0793448.1"/>
    <property type="molecule type" value="Genomic_DNA"/>
</dbReference>
<sequence length="461" mass="50677">MFIIKKCWLMALLLLPNISNAQNQKSVSLNFLLEKVAANAPALTADAAAIQIKQAQASEVRSNWLPSLKLNYQADVGTNNNTAGPYFGFGIVPSNSRGVRTESNTSATLTNLGIAALDWEIYNFGAYGAANKAAAADIDVEQKQFEQSKYSVTAATIDDYLQLGLLQGLITIQTRNIERTKEIRRSIQALARSGIRAGVDTSIAEAEISKARLTYIDLTNQAQQLQIRLAALSGLPPSDIVADTTTQQTLARNAAEFSLFNADTLNHPVINYYTSVYNSSLRREDLIKKSYAPKILLEAAAWGRGSSITGDDRYKPLNAGWGFDRGNYLVGVGISYNLFDVNKRRLRLNTQKAASYYAQKRLNEQKAVISAGSRQADANIASALARLQEIPKQLTAANAAYRQKFALYKNGLTDIIELNAAMNLLYRAETDYNSAKYSYCRALFQKAVIENQVSAILNLLK</sequence>
<dbReference type="SUPFAM" id="SSF56954">
    <property type="entry name" value="Outer membrane efflux proteins (OEP)"/>
    <property type="match status" value="1"/>
</dbReference>
<dbReference type="Proteomes" id="UP001597010">
    <property type="component" value="Unassembled WGS sequence"/>
</dbReference>
<name>A0ABW3AR29_9SPHI</name>
<keyword evidence="2" id="KW-0732">Signal</keyword>
<protein>
    <submittedName>
        <fullName evidence="3">TolC family protein</fullName>
    </submittedName>
</protein>